<comment type="similarity">
    <text evidence="1">Belongs to the membrane fusion protein (MFP) (TC 8.A.1) family.</text>
</comment>
<dbReference type="InterPro" id="IPR058792">
    <property type="entry name" value="Beta-barrel_RND_2"/>
</dbReference>
<dbReference type="InterPro" id="IPR006143">
    <property type="entry name" value="RND_pump_MFP"/>
</dbReference>
<dbReference type="InterPro" id="IPR058637">
    <property type="entry name" value="YknX-like_C"/>
</dbReference>
<dbReference type="Gene3D" id="1.10.287.470">
    <property type="entry name" value="Helix hairpin bin"/>
    <property type="match status" value="1"/>
</dbReference>
<dbReference type="InterPro" id="IPR058647">
    <property type="entry name" value="BSH_CzcB-like"/>
</dbReference>
<dbReference type="OrthoDB" id="9784685at2"/>
<proteinExistence type="inferred from homology"/>
<dbReference type="GO" id="GO:0015562">
    <property type="term" value="F:efflux transmembrane transporter activity"/>
    <property type="evidence" value="ECO:0007669"/>
    <property type="project" value="TreeGrafter"/>
</dbReference>
<dbReference type="Proteomes" id="UP000095185">
    <property type="component" value="Chromosome"/>
</dbReference>
<sequence>MQNLQKMLPKFSIAMAVLFAATIGYLLTRGNSVDVEARKISRSELVEAIYATGYVEAENIANLSAEFSGTVRSIGALEGQLVSKGQAIIVFDSVQPRLAVNEARAAVAEELAAVRDNNLRLQRNRSLFHAGAISRQDFEAAERNSVQSGESLRQRQMQLKSREDDLKKLSVVAPFAGMLTLQNVKEGDYVQSGTLVATVTDPARYLVVVEVDELDVPRLRTGLKAVIAFDSMPEKRFDATVVRIVPQTDRVTKTSRVYLRLDKAVPEIQGGMTATANIIYNTKKGTLLVSKSSVFEEERRSYVWKIVGGKLKKQPIRTGDSDLVFIEVVKGLDAGDVVVTSPQENFRDGMEARIVKESPKKQS</sequence>
<feature type="domain" description="CusB-like beta-barrel" evidence="2">
    <location>
        <begin position="207"/>
        <end position="278"/>
    </location>
</feature>
<dbReference type="SUPFAM" id="SSF111369">
    <property type="entry name" value="HlyD-like secretion proteins"/>
    <property type="match status" value="1"/>
</dbReference>
<evidence type="ECO:0000313" key="6">
    <source>
        <dbReference type="Proteomes" id="UP000095185"/>
    </source>
</evidence>
<dbReference type="Pfam" id="PF25954">
    <property type="entry name" value="Beta-barrel_RND_2"/>
    <property type="match status" value="1"/>
</dbReference>
<name>A0A1D8D916_CHLLM</name>
<feature type="domain" description="YknX-like C-terminal permuted SH3-like" evidence="4">
    <location>
        <begin position="291"/>
        <end position="351"/>
    </location>
</feature>
<dbReference type="AlphaFoldDB" id="A0A1D8D916"/>
<dbReference type="RefSeq" id="WP_069810462.1">
    <property type="nucleotide sequence ID" value="NZ_CP017305.1"/>
</dbReference>
<dbReference type="Gene3D" id="2.40.50.100">
    <property type="match status" value="1"/>
</dbReference>
<reference evidence="5" key="1">
    <citation type="submission" date="2016-09" db="EMBL/GenBank/DDBJ databases">
        <title>Genome sequence of Chlorobaculum limnaeum.</title>
        <authorList>
            <person name="Liu Z."/>
            <person name="Tank M."/>
            <person name="Bryant D.A."/>
        </authorList>
    </citation>
    <scope>NUCLEOTIDE SEQUENCE [LARGE SCALE GENOMIC DNA]</scope>
    <source>
        <strain evidence="5">DSM 1677</strain>
    </source>
</reference>
<evidence type="ECO:0000259" key="3">
    <source>
        <dbReference type="Pfam" id="PF25973"/>
    </source>
</evidence>
<dbReference type="NCBIfam" id="TIGR01730">
    <property type="entry name" value="RND_mfp"/>
    <property type="match status" value="1"/>
</dbReference>
<dbReference type="GO" id="GO:1990281">
    <property type="term" value="C:efflux pump complex"/>
    <property type="evidence" value="ECO:0007669"/>
    <property type="project" value="TreeGrafter"/>
</dbReference>
<dbReference type="PANTHER" id="PTHR30469">
    <property type="entry name" value="MULTIDRUG RESISTANCE PROTEIN MDTA"/>
    <property type="match status" value="1"/>
</dbReference>
<dbReference type="STRING" id="274537.BIU88_09075"/>
<evidence type="ECO:0000259" key="4">
    <source>
        <dbReference type="Pfam" id="PF25989"/>
    </source>
</evidence>
<evidence type="ECO:0000256" key="1">
    <source>
        <dbReference type="ARBA" id="ARBA00009477"/>
    </source>
</evidence>
<evidence type="ECO:0000313" key="5">
    <source>
        <dbReference type="EMBL" id="AOS84269.1"/>
    </source>
</evidence>
<dbReference type="EMBL" id="CP017305">
    <property type="protein sequence ID" value="AOS84269.1"/>
    <property type="molecule type" value="Genomic_DNA"/>
</dbReference>
<gene>
    <name evidence="5" type="ORF">BIU88_09075</name>
</gene>
<dbReference type="PANTHER" id="PTHR30469:SF38">
    <property type="entry name" value="HLYD FAMILY SECRETION PROTEIN"/>
    <property type="match status" value="1"/>
</dbReference>
<dbReference type="Gene3D" id="2.40.30.170">
    <property type="match status" value="1"/>
</dbReference>
<dbReference type="Gene3D" id="2.40.420.20">
    <property type="match status" value="1"/>
</dbReference>
<dbReference type="Pfam" id="PF25989">
    <property type="entry name" value="YknX_C"/>
    <property type="match status" value="1"/>
</dbReference>
<feature type="domain" description="CzcB-like barrel-sandwich hybrid" evidence="3">
    <location>
        <begin position="60"/>
        <end position="201"/>
    </location>
</feature>
<accession>A0A1D8D916</accession>
<keyword evidence="6" id="KW-1185">Reference proteome</keyword>
<protein>
    <submittedName>
        <fullName evidence="5">Efflux transporter periplasmic adaptor subunit</fullName>
    </submittedName>
</protein>
<evidence type="ECO:0000259" key="2">
    <source>
        <dbReference type="Pfam" id="PF25954"/>
    </source>
</evidence>
<dbReference type="KEGG" id="clz:BIU88_09075"/>
<organism evidence="5 6">
    <name type="scientific">Chlorobaculum limnaeum</name>
    <dbReference type="NCBI Taxonomy" id="274537"/>
    <lineage>
        <taxon>Bacteria</taxon>
        <taxon>Pseudomonadati</taxon>
        <taxon>Chlorobiota</taxon>
        <taxon>Chlorobiia</taxon>
        <taxon>Chlorobiales</taxon>
        <taxon>Chlorobiaceae</taxon>
        <taxon>Chlorobaculum</taxon>
    </lineage>
</organism>
<dbReference type="Pfam" id="PF25973">
    <property type="entry name" value="BSH_CzcB"/>
    <property type="match status" value="1"/>
</dbReference>